<keyword evidence="6 7" id="KW-0804">Transcription</keyword>
<evidence type="ECO:0000256" key="1">
    <source>
        <dbReference type="ARBA" id="ARBA00022472"/>
    </source>
</evidence>
<comment type="subunit">
    <text evidence="7">Monomer. Binds directly to the core enzyme of the DNA-dependent RNA polymerase and to nascent RNA.</text>
</comment>
<dbReference type="Pfam" id="PF13184">
    <property type="entry name" value="KH_NusA_1st"/>
    <property type="match status" value="1"/>
</dbReference>
<dbReference type="GO" id="GO:0000166">
    <property type="term" value="F:nucleotide binding"/>
    <property type="evidence" value="ECO:0007669"/>
    <property type="project" value="InterPro"/>
</dbReference>
<dbReference type="GO" id="GO:0006353">
    <property type="term" value="P:DNA-templated transcription termination"/>
    <property type="evidence" value="ECO:0007669"/>
    <property type="project" value="UniProtKB-UniRule"/>
</dbReference>
<dbReference type="STRING" id="1120980.GCA_000745955_01006"/>
<dbReference type="HAMAP" id="MF_00945_B">
    <property type="entry name" value="NusA_B"/>
    <property type="match status" value="1"/>
</dbReference>
<dbReference type="SMART" id="SM00316">
    <property type="entry name" value="S1"/>
    <property type="match status" value="1"/>
</dbReference>
<keyword evidence="4 7" id="KW-0694">RNA-binding</keyword>
<dbReference type="PANTHER" id="PTHR22648">
    <property type="entry name" value="TRANSCRIPTION TERMINATION FACTOR NUSA"/>
    <property type="match status" value="1"/>
</dbReference>
<dbReference type="NCBIfam" id="TIGR01953">
    <property type="entry name" value="NusA"/>
    <property type="match status" value="1"/>
</dbReference>
<sequence>MSREILDLAAALASEKNVEPDVVFEALEVALGIAAKKKADREHMDLEVRIHRETGEYHTVRKWLIVEDLDYTYPELEKTIEQIQEEIPGIDIQVGDYYEEEIPNEAFGRQAAQTAKQIILQKIRDAEREQILNDFLATREEIVVGTVKRVERHGIIVEIAPKLDALIKREDCLPRENYRGGDKIRALFLQVEEFNGGRKQVLLSRSSPEFLRKLFEQEVPEIKDGLLEIREVARDAGQRAKIAVLTNDQRIDPQGTCIGVRGSRVNAVSNEIGGERIDVVLWSDDTAQFIINALSPAQVSRIVIDEEKHAVDVIVTEEQLALAIGRGGQNVRLAAELTGWQLNIMTSQEAEARDAAEEAALRELFVSQMGVDEDIANILVAEGFTSVEEVAYVALDELQEIEDFSDEQVNDIRAKARDAVLKAALEAEEKLSHIADDLKNLDGLDDDMLRDLAEANILARDDLAELSVDELIEITGVSKEKAQEVILAARAHWFADDEAANEQAA</sequence>
<dbReference type="InterPro" id="IPR030842">
    <property type="entry name" value="TF_NusA_bacterial"/>
</dbReference>
<dbReference type="InterPro" id="IPR058582">
    <property type="entry name" value="KH_NusA_2nd"/>
</dbReference>
<dbReference type="SUPFAM" id="SSF47794">
    <property type="entry name" value="Rad51 N-terminal domain-like"/>
    <property type="match status" value="2"/>
</dbReference>
<dbReference type="GO" id="GO:0003723">
    <property type="term" value="F:RNA binding"/>
    <property type="evidence" value="ECO:0007669"/>
    <property type="project" value="UniProtKB-UniRule"/>
</dbReference>
<evidence type="ECO:0000256" key="4">
    <source>
        <dbReference type="ARBA" id="ARBA00022884"/>
    </source>
</evidence>
<dbReference type="SUPFAM" id="SSF50249">
    <property type="entry name" value="Nucleic acid-binding proteins"/>
    <property type="match status" value="1"/>
</dbReference>
<comment type="subcellular location">
    <subcellularLocation>
        <location evidence="7">Cytoplasm</location>
    </subcellularLocation>
</comment>
<name>A0A376BM82_9NEIS</name>
<dbReference type="InterPro" id="IPR003029">
    <property type="entry name" value="S1_domain"/>
</dbReference>
<dbReference type="InterPro" id="IPR012340">
    <property type="entry name" value="NA-bd_OB-fold"/>
</dbReference>
<dbReference type="Pfam" id="PF14520">
    <property type="entry name" value="HHH_5"/>
    <property type="match status" value="2"/>
</dbReference>
<keyword evidence="8" id="KW-0175">Coiled coil</keyword>
<dbReference type="SUPFAM" id="SSF69705">
    <property type="entry name" value="Transcription factor NusA, N-terminal domain"/>
    <property type="match status" value="1"/>
</dbReference>
<dbReference type="InterPro" id="IPR009019">
    <property type="entry name" value="KH_sf_prok-type"/>
</dbReference>
<keyword evidence="3 7" id="KW-0889">Transcription antitermination</keyword>
<dbReference type="FunFam" id="3.30.300.20:FF:000005">
    <property type="entry name" value="Transcription termination/antitermination protein NusA"/>
    <property type="match status" value="1"/>
</dbReference>
<organism evidence="10 11">
    <name type="scientific">Alysiella crassa</name>
    <dbReference type="NCBI Taxonomy" id="153491"/>
    <lineage>
        <taxon>Bacteria</taxon>
        <taxon>Pseudomonadati</taxon>
        <taxon>Pseudomonadota</taxon>
        <taxon>Betaproteobacteria</taxon>
        <taxon>Neisseriales</taxon>
        <taxon>Neisseriaceae</taxon>
        <taxon>Alysiella</taxon>
    </lineage>
</organism>
<evidence type="ECO:0000256" key="8">
    <source>
        <dbReference type="SAM" id="Coils"/>
    </source>
</evidence>
<dbReference type="PANTHER" id="PTHR22648:SF0">
    <property type="entry name" value="TRANSCRIPTION TERMINATION_ANTITERMINATION PROTEIN NUSA"/>
    <property type="match status" value="1"/>
</dbReference>
<dbReference type="Proteomes" id="UP000254209">
    <property type="component" value="Unassembled WGS sequence"/>
</dbReference>
<feature type="domain" description="S1 motif" evidence="9">
    <location>
        <begin position="140"/>
        <end position="206"/>
    </location>
</feature>
<dbReference type="RefSeq" id="WP_034292284.1">
    <property type="nucleotide sequence ID" value="NZ_CP091519.2"/>
</dbReference>
<proteinExistence type="inferred from homology"/>
<evidence type="ECO:0000256" key="3">
    <source>
        <dbReference type="ARBA" id="ARBA00022814"/>
    </source>
</evidence>
<dbReference type="Pfam" id="PF26594">
    <property type="entry name" value="KH_NusA_2nd"/>
    <property type="match status" value="1"/>
</dbReference>
<evidence type="ECO:0000313" key="10">
    <source>
        <dbReference type="EMBL" id="SSY70877.1"/>
    </source>
</evidence>
<dbReference type="InterPro" id="IPR010995">
    <property type="entry name" value="DNA_repair_Rad51/TF_NusA_a-hlx"/>
</dbReference>
<dbReference type="OrthoDB" id="9807233at2"/>
<accession>A0A376BM82</accession>
<dbReference type="InterPro" id="IPR010213">
    <property type="entry name" value="TF_NusA"/>
</dbReference>
<dbReference type="GO" id="GO:0003700">
    <property type="term" value="F:DNA-binding transcription factor activity"/>
    <property type="evidence" value="ECO:0007669"/>
    <property type="project" value="InterPro"/>
</dbReference>
<comment type="function">
    <text evidence="7">Participates in both transcription termination and antitermination.</text>
</comment>
<dbReference type="FunFam" id="3.30.300.20:FF:000002">
    <property type="entry name" value="Transcription termination/antitermination protein NusA"/>
    <property type="match status" value="1"/>
</dbReference>
<dbReference type="Gene3D" id="2.40.50.140">
    <property type="entry name" value="Nucleic acid-binding proteins"/>
    <property type="match status" value="1"/>
</dbReference>
<keyword evidence="11" id="KW-1185">Reference proteome</keyword>
<dbReference type="SUPFAM" id="SSF54814">
    <property type="entry name" value="Prokaryotic type KH domain (KH-domain type II)"/>
    <property type="match status" value="2"/>
</dbReference>
<evidence type="ECO:0000259" key="9">
    <source>
        <dbReference type="PROSITE" id="PS50126"/>
    </source>
</evidence>
<dbReference type="Gene3D" id="3.30.1480.10">
    <property type="entry name" value="NusA, N-terminal domain"/>
    <property type="match status" value="1"/>
</dbReference>
<dbReference type="CDD" id="cd22529">
    <property type="entry name" value="KH-II_NusA_rpt2"/>
    <property type="match status" value="1"/>
</dbReference>
<dbReference type="Pfam" id="PF08529">
    <property type="entry name" value="NusA_N"/>
    <property type="match status" value="1"/>
</dbReference>
<evidence type="ECO:0000256" key="7">
    <source>
        <dbReference type="HAMAP-Rule" id="MF_00945"/>
    </source>
</evidence>
<dbReference type="GO" id="GO:0005829">
    <property type="term" value="C:cytosol"/>
    <property type="evidence" value="ECO:0007669"/>
    <property type="project" value="TreeGrafter"/>
</dbReference>
<evidence type="ECO:0000256" key="6">
    <source>
        <dbReference type="ARBA" id="ARBA00023163"/>
    </source>
</evidence>
<dbReference type="AlphaFoldDB" id="A0A376BM82"/>
<dbReference type="GO" id="GO:0031564">
    <property type="term" value="P:transcription antitermination"/>
    <property type="evidence" value="ECO:0007669"/>
    <property type="project" value="UniProtKB-UniRule"/>
</dbReference>
<keyword evidence="2 7" id="KW-0963">Cytoplasm</keyword>
<dbReference type="InterPro" id="IPR036555">
    <property type="entry name" value="NusA_N_sf"/>
</dbReference>
<dbReference type="Gene3D" id="3.30.300.20">
    <property type="match status" value="2"/>
</dbReference>
<evidence type="ECO:0000313" key="11">
    <source>
        <dbReference type="Proteomes" id="UP000254209"/>
    </source>
</evidence>
<dbReference type="CDD" id="cd02134">
    <property type="entry name" value="KH-II_NusA_rpt1"/>
    <property type="match status" value="1"/>
</dbReference>
<dbReference type="NCBIfam" id="TIGR01954">
    <property type="entry name" value="nusA_Cterm_rpt"/>
    <property type="match status" value="1"/>
</dbReference>
<dbReference type="InterPro" id="IPR015946">
    <property type="entry name" value="KH_dom-like_a/b"/>
</dbReference>
<dbReference type="Gene3D" id="1.10.150.20">
    <property type="entry name" value="5' to 3' exonuclease, C-terminal subdomain"/>
    <property type="match status" value="2"/>
</dbReference>
<dbReference type="PROSITE" id="PS50126">
    <property type="entry name" value="S1"/>
    <property type="match status" value="1"/>
</dbReference>
<evidence type="ECO:0000256" key="2">
    <source>
        <dbReference type="ARBA" id="ARBA00022490"/>
    </source>
</evidence>
<comment type="similarity">
    <text evidence="7">Belongs to the NusA family.</text>
</comment>
<keyword evidence="5 7" id="KW-0805">Transcription regulation</keyword>
<gene>
    <name evidence="7 10" type="primary">nusA</name>
    <name evidence="10" type="ORF">NCTC10283_00992</name>
</gene>
<dbReference type="EMBL" id="UFSO01000002">
    <property type="protein sequence ID" value="SSY70877.1"/>
    <property type="molecule type" value="Genomic_DNA"/>
</dbReference>
<reference evidence="10 11" key="1">
    <citation type="submission" date="2018-06" db="EMBL/GenBank/DDBJ databases">
        <authorList>
            <consortium name="Pathogen Informatics"/>
            <person name="Doyle S."/>
        </authorList>
    </citation>
    <scope>NUCLEOTIDE SEQUENCE [LARGE SCALE GENOMIC DNA]</scope>
    <source>
        <strain evidence="10 11">NCTC10283</strain>
    </source>
</reference>
<dbReference type="PROSITE" id="PS50084">
    <property type="entry name" value="KH_TYPE_1"/>
    <property type="match status" value="1"/>
</dbReference>
<dbReference type="InterPro" id="IPR010214">
    <property type="entry name" value="Tscrpt_termin_fac_NusA_C_rpt"/>
</dbReference>
<evidence type="ECO:0000256" key="5">
    <source>
        <dbReference type="ARBA" id="ARBA00023015"/>
    </source>
</evidence>
<protein>
    <recommendedName>
        <fullName evidence="7">Transcription termination/antitermination protein NusA</fullName>
    </recommendedName>
</protein>
<keyword evidence="1 7" id="KW-0806">Transcription termination</keyword>
<feature type="coiled-coil region" evidence="8">
    <location>
        <begin position="66"/>
        <end position="129"/>
    </location>
</feature>
<dbReference type="InterPro" id="IPR013735">
    <property type="entry name" value="TF_NusA_N"/>
</dbReference>
<dbReference type="InterPro" id="IPR025249">
    <property type="entry name" value="TF_NusA_KH_1st"/>
</dbReference>